<evidence type="ECO:0000259" key="6">
    <source>
        <dbReference type="PROSITE" id="PS50102"/>
    </source>
</evidence>
<dbReference type="AlphaFoldDB" id="A0AAJ7WVS5"/>
<evidence type="ECO:0000313" key="7">
    <source>
        <dbReference type="Proteomes" id="UP001318040"/>
    </source>
</evidence>
<feature type="domain" description="RRM" evidence="6">
    <location>
        <begin position="311"/>
        <end position="385"/>
    </location>
</feature>
<dbReference type="GO" id="GO:0003723">
    <property type="term" value="F:RNA binding"/>
    <property type="evidence" value="ECO:0007669"/>
    <property type="project" value="UniProtKB-UniRule"/>
</dbReference>
<dbReference type="NCBIfam" id="TIGR01649">
    <property type="entry name" value="hnRNP-L_PTB"/>
    <property type="match status" value="1"/>
</dbReference>
<keyword evidence="3 4" id="KW-0694">RNA-binding</keyword>
<sequence>MDDVEHNVSDNYRTAASNNVEDPKKPAPSPVVHIRGLASSADESQVMEALQEFGTVRHVVMMPHRRQALVEFERLEDARACVAGTAGDPVYVGGQPAYCNFSTSQRISRKGGTPADDVARTNHILLLTVNNALYPITTEVIHTICSPYGVVQRIVIFKKNGVQALVEFDSIPSAQQAKSSLNGADIYSGCCTLKIEYAKPARLNVYRNDSETWDYTLEGPCVPNGQQKKQPALLGDHPSTMRGYGNQQGTYCPQNYSFNNYTSGSPGSPYNHTAEARLGFGNARPTTPMSGPGTCAPHNNPCPMGGSAANRVMMVYNMNPSVMNCSRLFNLVCLYGNVEKIKFLKSKPGVGMIQMADAASVDRAVANLNTAQLFGQKLSLSVSKQQEIVAGQAFELEDGSDSFRDFVGSRHNRFSTHEQASKNRILPPSAILHFYSAPPEFSEQAFIQICEETGVKKPNAFKLFSSKNLANTLLTGERTSSGLAEWDNKNDATEVVAVVNHHQLKNPNGFFAYTLKLCFSSAQQVA</sequence>
<evidence type="ECO:0000256" key="1">
    <source>
        <dbReference type="ARBA" id="ARBA00022553"/>
    </source>
</evidence>
<dbReference type="SMART" id="SM00360">
    <property type="entry name" value="RRM"/>
    <property type="match status" value="3"/>
</dbReference>
<dbReference type="Gene3D" id="3.30.70.330">
    <property type="match status" value="4"/>
</dbReference>
<dbReference type="Pfam" id="PF00076">
    <property type="entry name" value="RRM_1"/>
    <property type="match status" value="1"/>
</dbReference>
<accession>A0AAJ7WVS5</accession>
<keyword evidence="7" id="KW-1185">Reference proteome</keyword>
<dbReference type="RefSeq" id="XP_032811642.1">
    <property type="nucleotide sequence ID" value="XM_032955751.1"/>
</dbReference>
<dbReference type="InterPro" id="IPR055204">
    <property type="entry name" value="HNRNPL_RRM"/>
</dbReference>
<evidence type="ECO:0000256" key="2">
    <source>
        <dbReference type="ARBA" id="ARBA00022737"/>
    </source>
</evidence>
<dbReference type="Pfam" id="PF13893">
    <property type="entry name" value="RRM_5"/>
    <property type="match status" value="1"/>
</dbReference>
<gene>
    <name evidence="8" type="primary">LOC116943158</name>
</gene>
<organism evidence="7 8">
    <name type="scientific">Petromyzon marinus</name>
    <name type="common">Sea lamprey</name>
    <dbReference type="NCBI Taxonomy" id="7757"/>
    <lineage>
        <taxon>Eukaryota</taxon>
        <taxon>Metazoa</taxon>
        <taxon>Chordata</taxon>
        <taxon>Craniata</taxon>
        <taxon>Vertebrata</taxon>
        <taxon>Cyclostomata</taxon>
        <taxon>Hyperoartia</taxon>
        <taxon>Petromyzontiformes</taxon>
        <taxon>Petromyzontidae</taxon>
        <taxon>Petromyzon</taxon>
    </lineage>
</organism>
<feature type="domain" description="RRM" evidence="6">
    <location>
        <begin position="125"/>
        <end position="200"/>
    </location>
</feature>
<evidence type="ECO:0000256" key="5">
    <source>
        <dbReference type="SAM" id="MobiDB-lite"/>
    </source>
</evidence>
<evidence type="ECO:0000313" key="8">
    <source>
        <dbReference type="RefSeq" id="XP_032811642.1"/>
    </source>
</evidence>
<dbReference type="GeneID" id="116943158"/>
<dbReference type="InterPro" id="IPR012677">
    <property type="entry name" value="Nucleotide-bd_a/b_plait_sf"/>
</dbReference>
<feature type="compositionally biased region" description="Polar residues" evidence="5">
    <location>
        <begin position="9"/>
        <end position="20"/>
    </location>
</feature>
<dbReference type="Pfam" id="PF22976">
    <property type="entry name" value="RRM_10"/>
    <property type="match status" value="1"/>
</dbReference>
<dbReference type="GO" id="GO:0006397">
    <property type="term" value="P:mRNA processing"/>
    <property type="evidence" value="ECO:0007669"/>
    <property type="project" value="InterPro"/>
</dbReference>
<dbReference type="CDD" id="cd12424">
    <property type="entry name" value="RRM3_hnRNPL_like"/>
    <property type="match status" value="1"/>
</dbReference>
<dbReference type="InterPro" id="IPR006536">
    <property type="entry name" value="HnRNP-L/PTB"/>
</dbReference>
<keyword evidence="1" id="KW-0597">Phosphoprotein</keyword>
<dbReference type="PANTHER" id="PTHR15592">
    <property type="entry name" value="MATRIN 3/NUCLEAR PROTEIN 220-RELATED"/>
    <property type="match status" value="1"/>
</dbReference>
<keyword evidence="2" id="KW-0677">Repeat</keyword>
<dbReference type="PROSITE" id="PS50102">
    <property type="entry name" value="RRM"/>
    <property type="match status" value="3"/>
</dbReference>
<feature type="domain" description="RRM" evidence="6">
    <location>
        <begin position="30"/>
        <end position="104"/>
    </location>
</feature>
<dbReference type="SUPFAM" id="SSF54928">
    <property type="entry name" value="RNA-binding domain, RBD"/>
    <property type="match status" value="3"/>
</dbReference>
<dbReference type="Proteomes" id="UP001318040">
    <property type="component" value="Chromosome 17"/>
</dbReference>
<dbReference type="CDD" id="cd12427">
    <property type="entry name" value="RRM4_hnRNPL_like"/>
    <property type="match status" value="1"/>
</dbReference>
<dbReference type="InterPro" id="IPR000504">
    <property type="entry name" value="RRM_dom"/>
</dbReference>
<proteinExistence type="predicted"/>
<protein>
    <submittedName>
        <fullName evidence="8">Heterogeneous nuclear ribonucleoprotein L-like isoform X1</fullName>
    </submittedName>
</protein>
<dbReference type="FunFam" id="3.30.70.330:FF:000072">
    <property type="entry name" value="heterogeneous nuclear ribonucleoprotein L isoform X1"/>
    <property type="match status" value="1"/>
</dbReference>
<reference evidence="8" key="1">
    <citation type="submission" date="2025-08" db="UniProtKB">
        <authorList>
            <consortium name="RefSeq"/>
        </authorList>
    </citation>
    <scope>IDENTIFICATION</scope>
    <source>
        <tissue evidence="8">Sperm</tissue>
    </source>
</reference>
<dbReference type="CDD" id="cd12694">
    <property type="entry name" value="RRM2_hnRNPL_like"/>
    <property type="match status" value="1"/>
</dbReference>
<name>A0AAJ7WVS5_PETMA</name>
<dbReference type="Pfam" id="PF11835">
    <property type="entry name" value="RRM_8"/>
    <property type="match status" value="1"/>
</dbReference>
<evidence type="ECO:0000256" key="4">
    <source>
        <dbReference type="PROSITE-ProRule" id="PRU00176"/>
    </source>
</evidence>
<feature type="region of interest" description="Disordered" evidence="5">
    <location>
        <begin position="1"/>
        <end position="30"/>
    </location>
</feature>
<evidence type="ECO:0000256" key="3">
    <source>
        <dbReference type="ARBA" id="ARBA00022884"/>
    </source>
</evidence>
<dbReference type="GO" id="GO:0005634">
    <property type="term" value="C:nucleus"/>
    <property type="evidence" value="ECO:0007669"/>
    <property type="project" value="InterPro"/>
</dbReference>
<dbReference type="InterPro" id="IPR035979">
    <property type="entry name" value="RBD_domain_sf"/>
</dbReference>
<dbReference type="InterPro" id="IPR021790">
    <property type="entry name" value="PTBP1-like_RRM2"/>
</dbReference>
<dbReference type="KEGG" id="pmrn:116943158"/>